<dbReference type="OrthoDB" id="10037236at2759"/>
<dbReference type="Proteomes" id="UP001142489">
    <property type="component" value="Unassembled WGS sequence"/>
</dbReference>
<name>A0A9Q0XWK3_9SAUR</name>
<evidence type="ECO:0000313" key="2">
    <source>
        <dbReference type="Proteomes" id="UP001142489"/>
    </source>
</evidence>
<dbReference type="AlphaFoldDB" id="A0A9Q0XWK3"/>
<keyword evidence="2" id="KW-1185">Reference proteome</keyword>
<evidence type="ECO:0000313" key="1">
    <source>
        <dbReference type="EMBL" id="KAJ7329624.1"/>
    </source>
</evidence>
<comment type="caution">
    <text evidence="1">The sequence shown here is derived from an EMBL/GenBank/DDBJ whole genome shotgun (WGS) entry which is preliminary data.</text>
</comment>
<dbReference type="EMBL" id="JAPFRF010000006">
    <property type="protein sequence ID" value="KAJ7329624.1"/>
    <property type="molecule type" value="Genomic_DNA"/>
</dbReference>
<accession>A0A9Q0XWK3</accession>
<reference evidence="1" key="1">
    <citation type="journal article" date="2023" name="DNA Res.">
        <title>Chromosome-level genome assembly of Phrynocephalus forsythii using third-generation DNA sequencing and Hi-C analysis.</title>
        <authorList>
            <person name="Qi Y."/>
            <person name="Zhao W."/>
            <person name="Zhao Y."/>
            <person name="Niu C."/>
            <person name="Cao S."/>
            <person name="Zhang Y."/>
        </authorList>
    </citation>
    <scope>NUCLEOTIDE SEQUENCE</scope>
    <source>
        <tissue evidence="1">Muscle</tissue>
    </source>
</reference>
<protein>
    <submittedName>
        <fullName evidence="1">Uncharacterized protein</fullName>
    </submittedName>
</protein>
<gene>
    <name evidence="1" type="ORF">JRQ81_015798</name>
</gene>
<proteinExistence type="predicted"/>
<sequence length="122" mass="13611">MEQILRNVIMLSEKEYSTENIVSSCKVAPEIPQLLASKGHCSLLLAAAFKQGEGKVAENLEAPLSALDNIARDRCIKRVDSHPGQHLFTLLPSGRRYCSIACRTNRLKNSFYPWAVRLLNGK</sequence>
<organism evidence="1 2">
    <name type="scientific">Phrynocephalus forsythii</name>
    <dbReference type="NCBI Taxonomy" id="171643"/>
    <lineage>
        <taxon>Eukaryota</taxon>
        <taxon>Metazoa</taxon>
        <taxon>Chordata</taxon>
        <taxon>Craniata</taxon>
        <taxon>Vertebrata</taxon>
        <taxon>Euteleostomi</taxon>
        <taxon>Lepidosauria</taxon>
        <taxon>Squamata</taxon>
        <taxon>Bifurcata</taxon>
        <taxon>Unidentata</taxon>
        <taxon>Episquamata</taxon>
        <taxon>Toxicofera</taxon>
        <taxon>Iguania</taxon>
        <taxon>Acrodonta</taxon>
        <taxon>Agamidae</taxon>
        <taxon>Agaminae</taxon>
        <taxon>Phrynocephalus</taxon>
    </lineage>
</organism>